<dbReference type="InterPro" id="IPR004158">
    <property type="entry name" value="DUF247_pln"/>
</dbReference>
<organism evidence="2 3">
    <name type="scientific">Paspalum notatum var. saurae</name>
    <dbReference type="NCBI Taxonomy" id="547442"/>
    <lineage>
        <taxon>Eukaryota</taxon>
        <taxon>Viridiplantae</taxon>
        <taxon>Streptophyta</taxon>
        <taxon>Embryophyta</taxon>
        <taxon>Tracheophyta</taxon>
        <taxon>Spermatophyta</taxon>
        <taxon>Magnoliopsida</taxon>
        <taxon>Liliopsida</taxon>
        <taxon>Poales</taxon>
        <taxon>Poaceae</taxon>
        <taxon>PACMAD clade</taxon>
        <taxon>Panicoideae</taxon>
        <taxon>Andropogonodae</taxon>
        <taxon>Paspaleae</taxon>
        <taxon>Paspalinae</taxon>
        <taxon>Paspalum</taxon>
    </lineage>
</organism>
<dbReference type="EMBL" id="CP144752">
    <property type="protein sequence ID" value="WVZ88024.1"/>
    <property type="molecule type" value="Genomic_DNA"/>
</dbReference>
<reference evidence="2 3" key="1">
    <citation type="submission" date="2024-02" db="EMBL/GenBank/DDBJ databases">
        <title>High-quality chromosome-scale genome assembly of Pensacola bahiagrass (Paspalum notatum Flugge var. saurae).</title>
        <authorList>
            <person name="Vega J.M."/>
            <person name="Podio M."/>
            <person name="Orjuela J."/>
            <person name="Siena L.A."/>
            <person name="Pessino S.C."/>
            <person name="Combes M.C."/>
            <person name="Mariac C."/>
            <person name="Albertini E."/>
            <person name="Pupilli F."/>
            <person name="Ortiz J.P.A."/>
            <person name="Leblanc O."/>
        </authorList>
    </citation>
    <scope>NUCLEOTIDE SEQUENCE [LARGE SCALE GENOMIC DNA]</scope>
    <source>
        <strain evidence="2">R1</strain>
        <tissue evidence="2">Leaf</tissue>
    </source>
</reference>
<keyword evidence="3" id="KW-1185">Reference proteome</keyword>
<feature type="transmembrane region" description="Helical" evidence="1">
    <location>
        <begin position="396"/>
        <end position="414"/>
    </location>
</feature>
<keyword evidence="1" id="KW-0472">Membrane</keyword>
<evidence type="ECO:0000313" key="3">
    <source>
        <dbReference type="Proteomes" id="UP001341281"/>
    </source>
</evidence>
<dbReference type="PANTHER" id="PTHR31549">
    <property type="entry name" value="PROTEIN, PUTATIVE (DUF247)-RELATED-RELATED"/>
    <property type="match status" value="1"/>
</dbReference>
<evidence type="ECO:0000256" key="1">
    <source>
        <dbReference type="SAM" id="Phobius"/>
    </source>
</evidence>
<keyword evidence="1" id="KW-1133">Transmembrane helix</keyword>
<protein>
    <submittedName>
        <fullName evidence="2">Uncharacterized protein</fullName>
    </submittedName>
</protein>
<gene>
    <name evidence="2" type="ORF">U9M48_034586</name>
</gene>
<proteinExistence type="predicted"/>
<dbReference type="PANTHER" id="PTHR31549:SF262">
    <property type="match status" value="1"/>
</dbReference>
<name>A0AAQ3UAR7_PASNO</name>
<evidence type="ECO:0000313" key="2">
    <source>
        <dbReference type="EMBL" id="WVZ88024.1"/>
    </source>
</evidence>
<sequence>MKNAILEAEFKKLETKIHRFPPGLRAIENNPRYIEPSFVALGPYHHGSPHLRHTEDVKHAAAHYFCEQSGHSVEQVYDKILSIADQARSCYDDDAVARFSDAKFAEMMFLDGCFLLCYAYAERDEQPGLLENQMTLSTGPCMLRDIFLLENQLPWLVLEALMTFSTSTSDSIYWFIVDNAECFYITPHASGSEFQRVSVDGLRSYRPAHLLGLLRYLCGGSGDPEPDKHEGLQLFSLSSSAIELAEIGIELIASDRPSWLADMSVQTDHQPFPFGQLSLTPLFLNDFTACWLVNMAAYEACVSTKYPSDGFLISSYISLLAMLIDKEEDVHELRAKHIVQSFFSNKQVLAFFKDISRHLRLGHRYFLITGKIEQFKRQRRVRIGLHRFLYNNYKTIFTLLSIASVLVGIFRTLMSLKEHQQ</sequence>
<accession>A0AAQ3UAR7</accession>
<dbReference type="Proteomes" id="UP001341281">
    <property type="component" value="Chromosome 08"/>
</dbReference>
<dbReference type="Pfam" id="PF03140">
    <property type="entry name" value="DUF247"/>
    <property type="match status" value="1"/>
</dbReference>
<dbReference type="AlphaFoldDB" id="A0AAQ3UAR7"/>
<keyword evidence="1" id="KW-0812">Transmembrane</keyword>